<protein>
    <recommendedName>
        <fullName evidence="3 11">1-phosphofructokinase</fullName>
        <shortName evidence="11">Fru1PK</shortName>
        <ecNumber evidence="2 11">2.7.1.56</ecNumber>
    </recommendedName>
    <alternativeName>
        <fullName evidence="8 11">Fructose 1-phosphate kinase</fullName>
    </alternativeName>
</protein>
<evidence type="ECO:0000313" key="14">
    <source>
        <dbReference type="Proteomes" id="UP000605992"/>
    </source>
</evidence>
<evidence type="ECO:0000256" key="7">
    <source>
        <dbReference type="ARBA" id="ARBA00022840"/>
    </source>
</evidence>
<feature type="domain" description="Carbohydrate kinase PfkB" evidence="12">
    <location>
        <begin position="7"/>
        <end position="290"/>
    </location>
</feature>
<dbReference type="SUPFAM" id="SSF53613">
    <property type="entry name" value="Ribokinase-like"/>
    <property type="match status" value="1"/>
</dbReference>
<evidence type="ECO:0000256" key="4">
    <source>
        <dbReference type="ARBA" id="ARBA00022679"/>
    </source>
</evidence>
<dbReference type="AlphaFoldDB" id="A0A8J3Y2A4"/>
<comment type="function">
    <text evidence="11">Catalyzes the ATP-dependent phosphorylation of fructose-l-phosphate to fructose-l,6-bisphosphate.</text>
</comment>
<comment type="similarity">
    <text evidence="1 11">Belongs to the carbohydrate kinase PfkB family.</text>
</comment>
<keyword evidence="14" id="KW-1185">Reference proteome</keyword>
<evidence type="ECO:0000256" key="11">
    <source>
        <dbReference type="RuleBase" id="RU369061"/>
    </source>
</evidence>
<dbReference type="GO" id="GO:0005829">
    <property type="term" value="C:cytosol"/>
    <property type="evidence" value="ECO:0007669"/>
    <property type="project" value="TreeGrafter"/>
</dbReference>
<gene>
    <name evidence="13" type="ORF">Pth03_79720</name>
</gene>
<reference evidence="13" key="1">
    <citation type="submission" date="2021-01" db="EMBL/GenBank/DDBJ databases">
        <title>Whole genome shotgun sequence of Planotetraspora thailandica NBRC 104271.</title>
        <authorList>
            <person name="Komaki H."/>
            <person name="Tamura T."/>
        </authorList>
    </citation>
    <scope>NUCLEOTIDE SEQUENCE</scope>
    <source>
        <strain evidence="13">NBRC 104271</strain>
    </source>
</reference>
<evidence type="ECO:0000256" key="3">
    <source>
        <dbReference type="ARBA" id="ARBA00013596"/>
    </source>
</evidence>
<dbReference type="GO" id="GO:0008662">
    <property type="term" value="F:1-phosphofructokinase activity"/>
    <property type="evidence" value="ECO:0007669"/>
    <property type="project" value="UniProtKB-UniRule"/>
</dbReference>
<keyword evidence="5 11" id="KW-0547">Nucleotide-binding</keyword>
<keyword evidence="6 11" id="KW-0418">Kinase</keyword>
<dbReference type="GO" id="GO:0005524">
    <property type="term" value="F:ATP binding"/>
    <property type="evidence" value="ECO:0007669"/>
    <property type="project" value="UniProtKB-UniRule"/>
</dbReference>
<evidence type="ECO:0000256" key="10">
    <source>
        <dbReference type="PIRNR" id="PIRNR000535"/>
    </source>
</evidence>
<dbReference type="RefSeq" id="WP_203949629.1">
    <property type="nucleotide sequence ID" value="NZ_BOOR01000089.1"/>
</dbReference>
<dbReference type="PIRSF" id="PIRSF000535">
    <property type="entry name" value="1PFK/6PFK/LacC"/>
    <property type="match status" value="1"/>
</dbReference>
<evidence type="ECO:0000259" key="12">
    <source>
        <dbReference type="Pfam" id="PF00294"/>
    </source>
</evidence>
<dbReference type="InterPro" id="IPR002173">
    <property type="entry name" value="Carboh/pur_kinase_PfkB_CS"/>
</dbReference>
<dbReference type="Pfam" id="PF00294">
    <property type="entry name" value="PfkB"/>
    <property type="match status" value="1"/>
</dbReference>
<evidence type="ECO:0000256" key="8">
    <source>
        <dbReference type="ARBA" id="ARBA00032802"/>
    </source>
</evidence>
<comment type="catalytic activity">
    <reaction evidence="9 11">
        <text>beta-D-fructose 1-phosphate + ATP = beta-D-fructose 1,6-bisphosphate + ADP + H(+)</text>
        <dbReference type="Rhea" id="RHEA:14213"/>
        <dbReference type="ChEBI" id="CHEBI:15378"/>
        <dbReference type="ChEBI" id="CHEBI:30616"/>
        <dbReference type="ChEBI" id="CHEBI:32966"/>
        <dbReference type="ChEBI" id="CHEBI:138881"/>
        <dbReference type="ChEBI" id="CHEBI:456216"/>
        <dbReference type="EC" id="2.7.1.56"/>
    </reaction>
</comment>
<accession>A0A8J3Y2A4</accession>
<dbReference type="PANTHER" id="PTHR46566">
    <property type="entry name" value="1-PHOSPHOFRUCTOKINASE-RELATED"/>
    <property type="match status" value="1"/>
</dbReference>
<dbReference type="FunFam" id="3.40.1190.20:FF:000001">
    <property type="entry name" value="Phosphofructokinase"/>
    <property type="match status" value="1"/>
</dbReference>
<dbReference type="InterPro" id="IPR029056">
    <property type="entry name" value="Ribokinase-like"/>
</dbReference>
<dbReference type="NCBIfam" id="TIGR03828">
    <property type="entry name" value="pfkB"/>
    <property type="match status" value="1"/>
</dbReference>
<evidence type="ECO:0000256" key="1">
    <source>
        <dbReference type="ARBA" id="ARBA00010688"/>
    </source>
</evidence>
<dbReference type="InterPro" id="IPR022463">
    <property type="entry name" value="1-PFruKinase"/>
</dbReference>
<organism evidence="13 14">
    <name type="scientific">Planotetraspora thailandica</name>
    <dbReference type="NCBI Taxonomy" id="487172"/>
    <lineage>
        <taxon>Bacteria</taxon>
        <taxon>Bacillati</taxon>
        <taxon>Actinomycetota</taxon>
        <taxon>Actinomycetes</taxon>
        <taxon>Streptosporangiales</taxon>
        <taxon>Streptosporangiaceae</taxon>
        <taxon>Planotetraspora</taxon>
    </lineage>
</organism>
<evidence type="ECO:0000256" key="9">
    <source>
        <dbReference type="ARBA" id="ARBA00047745"/>
    </source>
</evidence>
<dbReference type="GO" id="GO:0016052">
    <property type="term" value="P:carbohydrate catabolic process"/>
    <property type="evidence" value="ECO:0007669"/>
    <property type="project" value="UniProtKB-ARBA"/>
</dbReference>
<comment type="caution">
    <text evidence="13">The sequence shown here is derived from an EMBL/GenBank/DDBJ whole genome shotgun (WGS) entry which is preliminary data.</text>
</comment>
<keyword evidence="7 11" id="KW-0067">ATP-binding</keyword>
<dbReference type="Proteomes" id="UP000605992">
    <property type="component" value="Unassembled WGS sequence"/>
</dbReference>
<dbReference type="CDD" id="cd01164">
    <property type="entry name" value="FruK_PfkB_like"/>
    <property type="match status" value="1"/>
</dbReference>
<keyword evidence="4 10" id="KW-0808">Transferase</keyword>
<dbReference type="NCBIfam" id="TIGR03168">
    <property type="entry name" value="1-PFK"/>
    <property type="match status" value="1"/>
</dbReference>
<evidence type="ECO:0000313" key="13">
    <source>
        <dbReference type="EMBL" id="GII59583.1"/>
    </source>
</evidence>
<name>A0A8J3Y2A4_9ACTN</name>
<sequence length="313" mass="31368">MILTLTLNPSLDRTIEIGSLTRGAVIRAAAAHLDPGGKGVNVSRALLANQVRSCAVVPFGGDEGRQLVALLSAEGIDMIPVPVAGATRSNVTLAEPDGTVTKVNEPGTALSPAELDTLGGAVLDAAQSADWVVASGSLPPGVPVDVYADLCRRFTAAGIQVAVDTSGPALVEAVAAGPTLVKPNREELAEATGTPIMCVGDVIAAAGKLRAMGARSVLTSLGADGALLMEDDQVWYGECPVEARRSSVGAGDAMLAGFLAAGARGTRALAEGLAWASAAVGLRGSRMPAPADIDRSAVRIGAPDPAQPLVSGG</sequence>
<evidence type="ECO:0000256" key="2">
    <source>
        <dbReference type="ARBA" id="ARBA00012131"/>
    </source>
</evidence>
<dbReference type="PROSITE" id="PS00584">
    <property type="entry name" value="PFKB_KINASES_2"/>
    <property type="match status" value="1"/>
</dbReference>
<dbReference type="GO" id="GO:0044281">
    <property type="term" value="P:small molecule metabolic process"/>
    <property type="evidence" value="ECO:0007669"/>
    <property type="project" value="UniProtKB-ARBA"/>
</dbReference>
<dbReference type="InterPro" id="IPR017583">
    <property type="entry name" value="Tagatose/fructose_Pkinase"/>
</dbReference>
<dbReference type="InterPro" id="IPR011611">
    <property type="entry name" value="PfkB_dom"/>
</dbReference>
<dbReference type="PANTHER" id="PTHR46566:SF5">
    <property type="entry name" value="1-PHOSPHOFRUCTOKINASE"/>
    <property type="match status" value="1"/>
</dbReference>
<dbReference type="EC" id="2.7.1.56" evidence="2 11"/>
<dbReference type="EMBL" id="BOOR01000089">
    <property type="protein sequence ID" value="GII59583.1"/>
    <property type="molecule type" value="Genomic_DNA"/>
</dbReference>
<evidence type="ECO:0000256" key="6">
    <source>
        <dbReference type="ARBA" id="ARBA00022777"/>
    </source>
</evidence>
<dbReference type="Gene3D" id="3.40.1190.20">
    <property type="match status" value="1"/>
</dbReference>
<proteinExistence type="inferred from homology"/>
<evidence type="ECO:0000256" key="5">
    <source>
        <dbReference type="ARBA" id="ARBA00022741"/>
    </source>
</evidence>